<dbReference type="AlphaFoldDB" id="A0A034WMA0"/>
<feature type="compositionally biased region" description="Acidic residues" evidence="1">
    <location>
        <begin position="88"/>
        <end position="114"/>
    </location>
</feature>
<protein>
    <submittedName>
        <fullName evidence="2">Uncharacterized protein</fullName>
    </submittedName>
</protein>
<accession>A0A034WMA0</accession>
<feature type="region of interest" description="Disordered" evidence="1">
    <location>
        <begin position="71"/>
        <end position="186"/>
    </location>
</feature>
<evidence type="ECO:0000256" key="1">
    <source>
        <dbReference type="SAM" id="MobiDB-lite"/>
    </source>
</evidence>
<evidence type="ECO:0000313" key="2">
    <source>
        <dbReference type="EMBL" id="JAC55285.1"/>
    </source>
</evidence>
<feature type="compositionally biased region" description="Acidic residues" evidence="1">
    <location>
        <begin position="135"/>
        <end position="145"/>
    </location>
</feature>
<organism evidence="2">
    <name type="scientific">Bactrocera dorsalis</name>
    <name type="common">Oriental fruit fly</name>
    <name type="synonym">Dacus dorsalis</name>
    <dbReference type="NCBI Taxonomy" id="27457"/>
    <lineage>
        <taxon>Eukaryota</taxon>
        <taxon>Metazoa</taxon>
        <taxon>Ecdysozoa</taxon>
        <taxon>Arthropoda</taxon>
        <taxon>Hexapoda</taxon>
        <taxon>Insecta</taxon>
        <taxon>Pterygota</taxon>
        <taxon>Neoptera</taxon>
        <taxon>Endopterygota</taxon>
        <taxon>Diptera</taxon>
        <taxon>Brachycera</taxon>
        <taxon>Muscomorpha</taxon>
        <taxon>Tephritoidea</taxon>
        <taxon>Tephritidae</taxon>
        <taxon>Bactrocera</taxon>
        <taxon>Bactrocera</taxon>
    </lineage>
</organism>
<feature type="compositionally biased region" description="Polar residues" evidence="1">
    <location>
        <begin position="71"/>
        <end position="84"/>
    </location>
</feature>
<name>A0A034WMA0_BACDO</name>
<feature type="compositionally biased region" description="Basic residues" evidence="1">
    <location>
        <begin position="150"/>
        <end position="186"/>
    </location>
</feature>
<sequence length="186" mass="20780">ASNAPINSRAITKNRPKQLFSCEMSSKIVYFLATLLAILCLLQQFDSSAAANAQLRRAFSRETLAARKQLQQNTHINRLNKNQYNNQDNEDDADDDSDDDAAVDGGDDDNEDDTANSALRNVNAENAAQAHEQTEVEATEGEGADDGGRARRRRRGRGRGRRRRGRGRGRRRGRKGGRKVRRSRRG</sequence>
<reference evidence="2" key="1">
    <citation type="journal article" date="2014" name="BMC Genomics">
        <title>Characterizing the developmental transcriptome of the oriental fruit fly, Bactrocera dorsalis (Diptera: Tephritidae) through comparative genomic analysis with Drosophila melanogaster utilizing modENCODE datasets.</title>
        <authorList>
            <person name="Geib S.M."/>
            <person name="Calla B."/>
            <person name="Hall B."/>
            <person name="Hou S."/>
            <person name="Manoukis N.C."/>
        </authorList>
    </citation>
    <scope>NUCLEOTIDE SEQUENCE</scope>
    <source>
        <strain evidence="2">Punador</strain>
    </source>
</reference>
<dbReference type="EMBL" id="GAKP01003667">
    <property type="protein sequence ID" value="JAC55285.1"/>
    <property type="molecule type" value="Transcribed_RNA"/>
</dbReference>
<dbReference type="OrthoDB" id="10529219at2759"/>
<feature type="non-terminal residue" evidence="2">
    <location>
        <position position="1"/>
    </location>
</feature>
<proteinExistence type="predicted"/>